<evidence type="ECO:0000313" key="3">
    <source>
        <dbReference type="Proteomes" id="UP001501490"/>
    </source>
</evidence>
<accession>A0ABP7A948</accession>
<reference evidence="3" key="1">
    <citation type="journal article" date="2019" name="Int. J. Syst. Evol. Microbiol.">
        <title>The Global Catalogue of Microorganisms (GCM) 10K type strain sequencing project: providing services to taxonomists for standard genome sequencing and annotation.</title>
        <authorList>
            <consortium name="The Broad Institute Genomics Platform"/>
            <consortium name="The Broad Institute Genome Sequencing Center for Infectious Disease"/>
            <person name="Wu L."/>
            <person name="Ma J."/>
        </authorList>
    </citation>
    <scope>NUCLEOTIDE SEQUENCE [LARGE SCALE GENOMIC DNA]</scope>
    <source>
        <strain evidence="3">JCM 16929</strain>
    </source>
</reference>
<comment type="caution">
    <text evidence="2">The sequence shown here is derived from an EMBL/GenBank/DDBJ whole genome shotgun (WGS) entry which is preliminary data.</text>
</comment>
<dbReference type="EMBL" id="BAABAB010000022">
    <property type="protein sequence ID" value="GAA3627219.1"/>
    <property type="molecule type" value="Genomic_DNA"/>
</dbReference>
<dbReference type="PANTHER" id="PTHR32027">
    <property type="entry name" value="CYTOSINE DEAMINASE"/>
    <property type="match status" value="1"/>
</dbReference>
<feature type="domain" description="Amidohydrolase 3" evidence="1">
    <location>
        <begin position="124"/>
        <end position="408"/>
    </location>
</feature>
<dbReference type="InterPro" id="IPR052349">
    <property type="entry name" value="Metallo-hydrolase_Enzymes"/>
</dbReference>
<evidence type="ECO:0000313" key="2">
    <source>
        <dbReference type="EMBL" id="GAA3627219.1"/>
    </source>
</evidence>
<name>A0ABP7A948_9ACTN</name>
<proteinExistence type="predicted"/>
<dbReference type="Proteomes" id="UP001501490">
    <property type="component" value="Unassembled WGS sequence"/>
</dbReference>
<dbReference type="Gene3D" id="2.30.40.10">
    <property type="entry name" value="Urease, subunit C, domain 1"/>
    <property type="match status" value="1"/>
</dbReference>
<dbReference type="RefSeq" id="WP_344806302.1">
    <property type="nucleotide sequence ID" value="NZ_BAABAB010000022.1"/>
</dbReference>
<dbReference type="NCBIfam" id="NF004636">
    <property type="entry name" value="PRK05985.1"/>
    <property type="match status" value="1"/>
</dbReference>
<keyword evidence="3" id="KW-1185">Reference proteome</keyword>
<dbReference type="InterPro" id="IPR013108">
    <property type="entry name" value="Amidohydro_3"/>
</dbReference>
<dbReference type="Pfam" id="PF07969">
    <property type="entry name" value="Amidohydro_3"/>
    <property type="match status" value="1"/>
</dbReference>
<organism evidence="2 3">
    <name type="scientific">Microlunatus ginsengisoli</name>
    <dbReference type="NCBI Taxonomy" id="363863"/>
    <lineage>
        <taxon>Bacteria</taxon>
        <taxon>Bacillati</taxon>
        <taxon>Actinomycetota</taxon>
        <taxon>Actinomycetes</taxon>
        <taxon>Propionibacteriales</taxon>
        <taxon>Propionibacteriaceae</taxon>
        <taxon>Microlunatus</taxon>
    </lineage>
</organism>
<dbReference type="InterPro" id="IPR011059">
    <property type="entry name" value="Metal-dep_hydrolase_composite"/>
</dbReference>
<dbReference type="InterPro" id="IPR032466">
    <property type="entry name" value="Metal_Hydrolase"/>
</dbReference>
<dbReference type="Gene3D" id="3.20.20.140">
    <property type="entry name" value="Metal-dependent hydrolases"/>
    <property type="match status" value="1"/>
</dbReference>
<protein>
    <submittedName>
        <fullName evidence="2">Amidohydrolase</fullName>
    </submittedName>
</protein>
<evidence type="ECO:0000259" key="1">
    <source>
        <dbReference type="Pfam" id="PF07969"/>
    </source>
</evidence>
<gene>
    <name evidence="2" type="ORF">GCM10022236_31920</name>
</gene>
<dbReference type="SUPFAM" id="SSF51556">
    <property type="entry name" value="Metallo-dependent hydrolases"/>
    <property type="match status" value="1"/>
</dbReference>
<dbReference type="PANTHER" id="PTHR32027:SF9">
    <property type="entry name" value="BLL3847 PROTEIN"/>
    <property type="match status" value="1"/>
</dbReference>
<dbReference type="SUPFAM" id="SSF51338">
    <property type="entry name" value="Composite domain of metallo-dependent hydrolases"/>
    <property type="match status" value="1"/>
</dbReference>
<sequence length="423" mass="44301">MATASSLLLHDVRLWTEPDTPVDVICESGRITAVAPCDPAGHRFAYQPPFAQESDHDGQTRIENGRGLLALPAFVDAHAHVDKTLWGTPWVPHSAGPLLTDRIANERARRTEFGLPSTDNAESLIRQMISAGTTALRTHTDVDPGIGLAGIEVVAAAAERLTGLIDIQQVAFPQGGVIRSPGTLDLLAAAVQAGAAVIGGIDPAGVDNDPIAQLDALFGLAAEHGAALDFHLHDEGTLGLWETYRIIERTVVFGLQGRVAISHADAASAAAGPDRDQLADALAEAGVALVTAAVYDVAVPSLPYFAERGVTVACGNDGIRDLWGPYGTGDMLERAMHVAYRNGLRRDDEIELAIEAATTGGARVLGLPDRRLEVGGPADLVLVDALTAAHAVAARPSRELVVHAGSVVARSGAVQTELESVHR</sequence>